<evidence type="ECO:0000256" key="1">
    <source>
        <dbReference type="SAM" id="MobiDB-lite"/>
    </source>
</evidence>
<gene>
    <name evidence="2" type="ORF">PIB30_062859</name>
</gene>
<accession>A0ABU6ZJY2</accession>
<protein>
    <submittedName>
        <fullName evidence="2">Uncharacterized protein</fullName>
    </submittedName>
</protein>
<dbReference type="Proteomes" id="UP001341840">
    <property type="component" value="Unassembled WGS sequence"/>
</dbReference>
<proteinExistence type="predicted"/>
<organism evidence="2 3">
    <name type="scientific">Stylosanthes scabra</name>
    <dbReference type="NCBI Taxonomy" id="79078"/>
    <lineage>
        <taxon>Eukaryota</taxon>
        <taxon>Viridiplantae</taxon>
        <taxon>Streptophyta</taxon>
        <taxon>Embryophyta</taxon>
        <taxon>Tracheophyta</taxon>
        <taxon>Spermatophyta</taxon>
        <taxon>Magnoliopsida</taxon>
        <taxon>eudicotyledons</taxon>
        <taxon>Gunneridae</taxon>
        <taxon>Pentapetalae</taxon>
        <taxon>rosids</taxon>
        <taxon>fabids</taxon>
        <taxon>Fabales</taxon>
        <taxon>Fabaceae</taxon>
        <taxon>Papilionoideae</taxon>
        <taxon>50 kb inversion clade</taxon>
        <taxon>dalbergioids sensu lato</taxon>
        <taxon>Dalbergieae</taxon>
        <taxon>Pterocarpus clade</taxon>
        <taxon>Stylosanthes</taxon>
    </lineage>
</organism>
<evidence type="ECO:0000313" key="3">
    <source>
        <dbReference type="Proteomes" id="UP001341840"/>
    </source>
</evidence>
<dbReference type="EMBL" id="JASCZI010272450">
    <property type="protein sequence ID" value="MED6222282.1"/>
    <property type="molecule type" value="Genomic_DNA"/>
</dbReference>
<feature type="compositionally biased region" description="Basic and acidic residues" evidence="1">
    <location>
        <begin position="95"/>
        <end position="115"/>
    </location>
</feature>
<comment type="caution">
    <text evidence="2">The sequence shown here is derived from an EMBL/GenBank/DDBJ whole genome shotgun (WGS) entry which is preliminary data.</text>
</comment>
<feature type="region of interest" description="Disordered" evidence="1">
    <location>
        <begin position="16"/>
        <end position="115"/>
    </location>
</feature>
<feature type="compositionally biased region" description="Gly residues" evidence="1">
    <location>
        <begin position="69"/>
        <end position="83"/>
    </location>
</feature>
<feature type="compositionally biased region" description="Basic residues" evidence="1">
    <location>
        <begin position="22"/>
        <end position="37"/>
    </location>
</feature>
<sequence length="115" mass="13195">MTWQAWQYQTTTFRELKENKPSKQRRRFWSCGSRRRGSGGGLGLADRKRECLPLEQNREAPRGTDEKLSGGGGDIDSGGGGTVGKRIHEPMWQIEELKDDEHNWLSEREEEKGTF</sequence>
<name>A0ABU6ZJY2_9FABA</name>
<feature type="compositionally biased region" description="Basic and acidic residues" evidence="1">
    <location>
        <begin position="45"/>
        <end position="68"/>
    </location>
</feature>
<evidence type="ECO:0000313" key="2">
    <source>
        <dbReference type="EMBL" id="MED6222282.1"/>
    </source>
</evidence>
<keyword evidence="3" id="KW-1185">Reference proteome</keyword>
<reference evidence="2 3" key="1">
    <citation type="journal article" date="2023" name="Plants (Basel)">
        <title>Bridging the Gap: Combining Genomics and Transcriptomics Approaches to Understand Stylosanthes scabra, an Orphan Legume from the Brazilian Caatinga.</title>
        <authorList>
            <person name="Ferreira-Neto J.R.C."/>
            <person name="da Silva M.D."/>
            <person name="Binneck E."/>
            <person name="de Melo N.F."/>
            <person name="da Silva R.H."/>
            <person name="de Melo A.L.T.M."/>
            <person name="Pandolfi V."/>
            <person name="Bustamante F.O."/>
            <person name="Brasileiro-Vidal A.C."/>
            <person name="Benko-Iseppon A.M."/>
        </authorList>
    </citation>
    <scope>NUCLEOTIDE SEQUENCE [LARGE SCALE GENOMIC DNA]</scope>
    <source>
        <tissue evidence="2">Leaves</tissue>
    </source>
</reference>